<proteinExistence type="predicted"/>
<name>A0A1F8FAM5_9BACT</name>
<dbReference type="AlphaFoldDB" id="A0A1F8FAM5"/>
<reference evidence="2 3" key="1">
    <citation type="journal article" date="2016" name="Nat. Commun.">
        <title>Thousands of microbial genomes shed light on interconnected biogeochemical processes in an aquifer system.</title>
        <authorList>
            <person name="Anantharaman K."/>
            <person name="Brown C.T."/>
            <person name="Hug L.A."/>
            <person name="Sharon I."/>
            <person name="Castelle C.J."/>
            <person name="Probst A.J."/>
            <person name="Thomas B.C."/>
            <person name="Singh A."/>
            <person name="Wilkins M.J."/>
            <person name="Karaoz U."/>
            <person name="Brodie E.L."/>
            <person name="Williams K.H."/>
            <person name="Hubbard S.S."/>
            <person name="Banfield J.F."/>
        </authorList>
    </citation>
    <scope>NUCLEOTIDE SEQUENCE [LARGE SCALE GENOMIC DNA]</scope>
</reference>
<dbReference type="Proteomes" id="UP000177167">
    <property type="component" value="Unassembled WGS sequence"/>
</dbReference>
<gene>
    <name evidence="2" type="ORF">A3J46_02055</name>
</gene>
<dbReference type="EMBL" id="MGJP01000039">
    <property type="protein sequence ID" value="OGN09299.1"/>
    <property type="molecule type" value="Genomic_DNA"/>
</dbReference>
<evidence type="ECO:0000313" key="2">
    <source>
        <dbReference type="EMBL" id="OGN09299.1"/>
    </source>
</evidence>
<keyword evidence="1" id="KW-0472">Membrane</keyword>
<feature type="transmembrane region" description="Helical" evidence="1">
    <location>
        <begin position="21"/>
        <end position="39"/>
    </location>
</feature>
<keyword evidence="1" id="KW-0812">Transmembrane</keyword>
<keyword evidence="1" id="KW-1133">Transmembrane helix</keyword>
<comment type="caution">
    <text evidence="2">The sequence shown here is derived from an EMBL/GenBank/DDBJ whole genome shotgun (WGS) entry which is preliminary data.</text>
</comment>
<protein>
    <submittedName>
        <fullName evidence="2">Uncharacterized protein</fullName>
    </submittedName>
</protein>
<evidence type="ECO:0000256" key="1">
    <source>
        <dbReference type="SAM" id="Phobius"/>
    </source>
</evidence>
<feature type="transmembrane region" description="Helical" evidence="1">
    <location>
        <begin position="401"/>
        <end position="419"/>
    </location>
</feature>
<accession>A0A1F8FAM5</accession>
<sequence>MSDEQQIYPKETLNKFRQWHFWWLVVFSFLLIITFVYYLPTRFLQQSGLVENHKGDQLMREHMEQGMTEEEMNRHAEEERGSQMMDDYEEMADDYVAEGFEALYREEGDVKDGLVVNLNISPVPYNVGVSLSVDFFVNTKPGNVPVPTNQLQIEHTKLMHVVGLRSDMNEFFHIHPEFLADDPSIFNIKRTFQKPGFYKIWSSVKKDDVIHTFGHPEVSINGAGTREDKKVSFSRNVITENYQVSMATDDTVIKEREVELSFDIHTLTGREVEVEPYLDADMHLTIIKDDWSQFLHTHPEGTGHSHSQAPRLPNPSALIRTSIAFAHGDAEDESAGATDEHQTTASDDEVISFHVTFPEIGLYKTFAQFRPQGIDLPSDEAITAEFWIQVEEKAPFPISQWWFLLAISAILIAGLSWVVNKYLKVKPEDVQIQK</sequence>
<evidence type="ECO:0000313" key="3">
    <source>
        <dbReference type="Proteomes" id="UP000177167"/>
    </source>
</evidence>
<organism evidence="2 3">
    <name type="scientific">Candidatus Yanofskybacteria bacterium RIFCSPHIGHO2_02_FULL_41_11</name>
    <dbReference type="NCBI Taxonomy" id="1802675"/>
    <lineage>
        <taxon>Bacteria</taxon>
        <taxon>Candidatus Yanofskyibacteriota</taxon>
    </lineage>
</organism>